<comment type="caution">
    <text evidence="2">The sequence shown here is derived from an EMBL/GenBank/DDBJ whole genome shotgun (WGS) entry which is preliminary data.</text>
</comment>
<evidence type="ECO:0000256" key="1">
    <source>
        <dbReference type="SAM" id="MobiDB-lite"/>
    </source>
</evidence>
<proteinExistence type="predicted"/>
<evidence type="ECO:0000313" key="3">
    <source>
        <dbReference type="Proteomes" id="UP000299102"/>
    </source>
</evidence>
<sequence length="240" mass="27897">MTEEKGTTTDEVELRVRSENYKLGNRRRIALKGREHPILRKSSHRPAPSSAIPYLSSNNPSISMLNLSFDLPHVQTKRNRLPLLRFIRCVKFPVIHYPLHRPTLPSIGYPVPSRRQRTDDPSQLKLDRSNPGTWMNRTFITQGHIDFERPTCILVYVDIRNPVTSTKHTLRYLDINKPLRECLPAGVLTRIITSATSSAPRCERTHERYGYILKDPPMRYRELASEDDELVEEEQMEENI</sequence>
<protein>
    <submittedName>
        <fullName evidence="2">Uncharacterized protein</fullName>
    </submittedName>
</protein>
<keyword evidence="3" id="KW-1185">Reference proteome</keyword>
<reference evidence="2 3" key="1">
    <citation type="journal article" date="2019" name="Commun. Biol.">
        <title>The bagworm genome reveals a unique fibroin gene that provides high tensile strength.</title>
        <authorList>
            <person name="Kono N."/>
            <person name="Nakamura H."/>
            <person name="Ohtoshi R."/>
            <person name="Tomita M."/>
            <person name="Numata K."/>
            <person name="Arakawa K."/>
        </authorList>
    </citation>
    <scope>NUCLEOTIDE SEQUENCE [LARGE SCALE GENOMIC DNA]</scope>
</reference>
<dbReference type="EMBL" id="BGZK01000875">
    <property type="protein sequence ID" value="GBP63643.1"/>
    <property type="molecule type" value="Genomic_DNA"/>
</dbReference>
<gene>
    <name evidence="2" type="ORF">EVAR_47981_1</name>
</gene>
<name>A0A4C1XKF8_EUMVA</name>
<accession>A0A4C1XKF8</accession>
<evidence type="ECO:0000313" key="2">
    <source>
        <dbReference type="EMBL" id="GBP63643.1"/>
    </source>
</evidence>
<feature type="compositionally biased region" description="Basic and acidic residues" evidence="1">
    <location>
        <begin position="116"/>
        <end position="128"/>
    </location>
</feature>
<organism evidence="2 3">
    <name type="scientific">Eumeta variegata</name>
    <name type="common">Bagworm moth</name>
    <name type="synonym">Eumeta japonica</name>
    <dbReference type="NCBI Taxonomy" id="151549"/>
    <lineage>
        <taxon>Eukaryota</taxon>
        <taxon>Metazoa</taxon>
        <taxon>Ecdysozoa</taxon>
        <taxon>Arthropoda</taxon>
        <taxon>Hexapoda</taxon>
        <taxon>Insecta</taxon>
        <taxon>Pterygota</taxon>
        <taxon>Neoptera</taxon>
        <taxon>Endopterygota</taxon>
        <taxon>Lepidoptera</taxon>
        <taxon>Glossata</taxon>
        <taxon>Ditrysia</taxon>
        <taxon>Tineoidea</taxon>
        <taxon>Psychidae</taxon>
        <taxon>Oiketicinae</taxon>
        <taxon>Eumeta</taxon>
    </lineage>
</organism>
<dbReference type="Proteomes" id="UP000299102">
    <property type="component" value="Unassembled WGS sequence"/>
</dbReference>
<feature type="region of interest" description="Disordered" evidence="1">
    <location>
        <begin position="107"/>
        <end position="128"/>
    </location>
</feature>
<dbReference type="AlphaFoldDB" id="A0A4C1XKF8"/>